<accession>A0A8T0HP91</accession>
<reference evidence="1" key="1">
    <citation type="submission" date="2020-06" db="EMBL/GenBank/DDBJ databases">
        <title>WGS assembly of Ceratodon purpureus strain R40.</title>
        <authorList>
            <person name="Carey S.B."/>
            <person name="Jenkins J."/>
            <person name="Shu S."/>
            <person name="Lovell J.T."/>
            <person name="Sreedasyam A."/>
            <person name="Maumus F."/>
            <person name="Tiley G.P."/>
            <person name="Fernandez-Pozo N."/>
            <person name="Barry K."/>
            <person name="Chen C."/>
            <person name="Wang M."/>
            <person name="Lipzen A."/>
            <person name="Daum C."/>
            <person name="Saski C.A."/>
            <person name="Payton A.C."/>
            <person name="Mcbreen J.C."/>
            <person name="Conrad R.E."/>
            <person name="Kollar L.M."/>
            <person name="Olsson S."/>
            <person name="Huttunen S."/>
            <person name="Landis J.B."/>
            <person name="Wickett N.J."/>
            <person name="Johnson M.G."/>
            <person name="Rensing S.A."/>
            <person name="Grimwood J."/>
            <person name="Schmutz J."/>
            <person name="Mcdaniel S.F."/>
        </authorList>
    </citation>
    <scope>NUCLEOTIDE SEQUENCE</scope>
    <source>
        <strain evidence="1">R40</strain>
    </source>
</reference>
<sequence length="133" mass="14960">MKSLKLMSQLVDHLSRSLRTLSQLAFGFAWFLEGFQIDFFFHLDSRSYPSLLSSFTWTPSACSVSVDPLLAWILSTLRSLFKHLLLGCLNQNFLSMFSGLDIQVVLDCLHPLFLLLGILLSVCSKAPVFQSSP</sequence>
<dbReference type="EMBL" id="CM026426">
    <property type="protein sequence ID" value="KAG0572575.1"/>
    <property type="molecule type" value="Genomic_DNA"/>
</dbReference>
<gene>
    <name evidence="1" type="ORF">KC19_VG106900</name>
</gene>
<comment type="caution">
    <text evidence="1">The sequence shown here is derived from an EMBL/GenBank/DDBJ whole genome shotgun (WGS) entry which is preliminary data.</text>
</comment>
<dbReference type="Proteomes" id="UP000822688">
    <property type="component" value="Chromosome V"/>
</dbReference>
<name>A0A8T0HP91_CERPU</name>
<evidence type="ECO:0000313" key="1">
    <source>
        <dbReference type="EMBL" id="KAG0572575.1"/>
    </source>
</evidence>
<organism evidence="1 2">
    <name type="scientific">Ceratodon purpureus</name>
    <name type="common">Fire moss</name>
    <name type="synonym">Dicranum purpureum</name>
    <dbReference type="NCBI Taxonomy" id="3225"/>
    <lineage>
        <taxon>Eukaryota</taxon>
        <taxon>Viridiplantae</taxon>
        <taxon>Streptophyta</taxon>
        <taxon>Embryophyta</taxon>
        <taxon>Bryophyta</taxon>
        <taxon>Bryophytina</taxon>
        <taxon>Bryopsida</taxon>
        <taxon>Dicranidae</taxon>
        <taxon>Pseudoditrichales</taxon>
        <taxon>Ditrichaceae</taxon>
        <taxon>Ceratodon</taxon>
    </lineage>
</organism>
<protein>
    <submittedName>
        <fullName evidence="1">Uncharacterized protein</fullName>
    </submittedName>
</protein>
<keyword evidence="2" id="KW-1185">Reference proteome</keyword>
<evidence type="ECO:0000313" key="2">
    <source>
        <dbReference type="Proteomes" id="UP000822688"/>
    </source>
</evidence>
<proteinExistence type="predicted"/>
<dbReference type="AlphaFoldDB" id="A0A8T0HP91"/>